<dbReference type="InterPro" id="IPR047863">
    <property type="entry name" value="Ribosomal_uS8_CS"/>
</dbReference>
<dbReference type="FunFam" id="3.30.1490.10:FF:000001">
    <property type="entry name" value="30S ribosomal protein S8"/>
    <property type="match status" value="1"/>
</dbReference>
<dbReference type="PROSITE" id="PS00053">
    <property type="entry name" value="RIBOSOMAL_S8"/>
    <property type="match status" value="1"/>
</dbReference>
<dbReference type="GO" id="GO:0006412">
    <property type="term" value="P:translation"/>
    <property type="evidence" value="ECO:0007669"/>
    <property type="project" value="UniProtKB-UniRule"/>
</dbReference>
<gene>
    <name evidence="5" type="primary">rpsH</name>
    <name evidence="7" type="ORF">COX81_01665</name>
</gene>
<reference evidence="8" key="1">
    <citation type="submission" date="2017-09" db="EMBL/GenBank/DDBJ databases">
        <title>Depth-based differentiation of microbial function through sediment-hosted aquifers and enrichment of novel symbionts in the deep terrestrial subsurface.</title>
        <authorList>
            <person name="Probst A.J."/>
            <person name="Ladd B."/>
            <person name="Jarett J.K."/>
            <person name="Geller-Mcgrath D.E."/>
            <person name="Sieber C.M.K."/>
            <person name="Emerson J.B."/>
            <person name="Anantharaman K."/>
            <person name="Thomas B.C."/>
            <person name="Malmstrom R."/>
            <person name="Stieglmeier M."/>
            <person name="Klingl A."/>
            <person name="Woyke T."/>
            <person name="Ryan C.M."/>
            <person name="Banfield J.F."/>
        </authorList>
    </citation>
    <scope>NUCLEOTIDE SEQUENCE [LARGE SCALE GENOMIC DNA]</scope>
</reference>
<dbReference type="Gene3D" id="3.30.1490.10">
    <property type="match status" value="1"/>
</dbReference>
<dbReference type="GO" id="GO:0019843">
    <property type="term" value="F:rRNA binding"/>
    <property type="evidence" value="ECO:0007669"/>
    <property type="project" value="UniProtKB-UniRule"/>
</dbReference>
<dbReference type="GO" id="GO:0003735">
    <property type="term" value="F:structural constituent of ribosome"/>
    <property type="evidence" value="ECO:0007669"/>
    <property type="project" value="InterPro"/>
</dbReference>
<dbReference type="InterPro" id="IPR035987">
    <property type="entry name" value="Ribosomal_uS8_sf"/>
</dbReference>
<dbReference type="EMBL" id="PFPK01000019">
    <property type="protein sequence ID" value="PIZ95153.1"/>
    <property type="molecule type" value="Genomic_DNA"/>
</dbReference>
<comment type="function">
    <text evidence="5">One of the primary rRNA binding proteins, it binds directly to 16S rRNA central domain where it helps coordinate assembly of the platform of the 30S subunit.</text>
</comment>
<evidence type="ECO:0000256" key="2">
    <source>
        <dbReference type="ARBA" id="ARBA00022980"/>
    </source>
</evidence>
<dbReference type="NCBIfam" id="NF001109">
    <property type="entry name" value="PRK00136.1"/>
    <property type="match status" value="1"/>
</dbReference>
<sequence>MMTDPIADLLTRIRNAYKARKATVEAPLSKTKKALAKILLEEGYLSAVDVTEGSPVELVLTLKYYGKEPAVQSIKRNSKPGHRVYKKADELPRVLNDYGVAIISTSRGLMTNKKARKDGVGGEIICSIY</sequence>
<keyword evidence="3 5" id="KW-0687">Ribonucleoprotein</keyword>
<evidence type="ECO:0000256" key="5">
    <source>
        <dbReference type="HAMAP-Rule" id="MF_01302"/>
    </source>
</evidence>
<evidence type="ECO:0000256" key="6">
    <source>
        <dbReference type="RuleBase" id="RU003660"/>
    </source>
</evidence>
<keyword evidence="5" id="KW-0694">RNA-binding</keyword>
<evidence type="ECO:0000313" key="7">
    <source>
        <dbReference type="EMBL" id="PIZ95153.1"/>
    </source>
</evidence>
<dbReference type="Gene3D" id="3.30.1370.30">
    <property type="match status" value="1"/>
</dbReference>
<dbReference type="InterPro" id="IPR000630">
    <property type="entry name" value="Ribosomal_uS8"/>
</dbReference>
<evidence type="ECO:0000313" key="8">
    <source>
        <dbReference type="Proteomes" id="UP000228568"/>
    </source>
</evidence>
<keyword evidence="2 5" id="KW-0689">Ribosomal protein</keyword>
<keyword evidence="5" id="KW-0699">rRNA-binding</keyword>
<evidence type="ECO:0000256" key="3">
    <source>
        <dbReference type="ARBA" id="ARBA00023274"/>
    </source>
</evidence>
<comment type="similarity">
    <text evidence="1 5 6">Belongs to the universal ribosomal protein uS8 family.</text>
</comment>
<dbReference type="PANTHER" id="PTHR11758">
    <property type="entry name" value="40S RIBOSOMAL PROTEIN S15A"/>
    <property type="match status" value="1"/>
</dbReference>
<proteinExistence type="inferred from homology"/>
<evidence type="ECO:0000256" key="4">
    <source>
        <dbReference type="ARBA" id="ARBA00035258"/>
    </source>
</evidence>
<dbReference type="SUPFAM" id="SSF56047">
    <property type="entry name" value="Ribosomal protein S8"/>
    <property type="match status" value="1"/>
</dbReference>
<dbReference type="Proteomes" id="UP000228568">
    <property type="component" value="Unassembled WGS sequence"/>
</dbReference>
<dbReference type="AlphaFoldDB" id="A0A2M7V8N5"/>
<comment type="subunit">
    <text evidence="5">Part of the 30S ribosomal subunit. Contacts proteins S5 and S12.</text>
</comment>
<dbReference type="GO" id="GO:1990904">
    <property type="term" value="C:ribonucleoprotein complex"/>
    <property type="evidence" value="ECO:0007669"/>
    <property type="project" value="UniProtKB-KW"/>
</dbReference>
<evidence type="ECO:0000256" key="1">
    <source>
        <dbReference type="ARBA" id="ARBA00006471"/>
    </source>
</evidence>
<comment type="caution">
    <text evidence="7">The sequence shown here is derived from an EMBL/GenBank/DDBJ whole genome shotgun (WGS) entry which is preliminary data.</text>
</comment>
<dbReference type="GO" id="GO:0005737">
    <property type="term" value="C:cytoplasm"/>
    <property type="evidence" value="ECO:0007669"/>
    <property type="project" value="UniProtKB-ARBA"/>
</dbReference>
<dbReference type="Pfam" id="PF00410">
    <property type="entry name" value="Ribosomal_S8"/>
    <property type="match status" value="1"/>
</dbReference>
<dbReference type="HAMAP" id="MF_01302_B">
    <property type="entry name" value="Ribosomal_uS8_B"/>
    <property type="match status" value="1"/>
</dbReference>
<organism evidence="7 8">
    <name type="scientific">Candidatus Magasanikbacteria bacterium CG_4_10_14_0_2_um_filter_37_12</name>
    <dbReference type="NCBI Taxonomy" id="1974637"/>
    <lineage>
        <taxon>Bacteria</taxon>
        <taxon>Candidatus Magasanikiibacteriota</taxon>
    </lineage>
</organism>
<accession>A0A2M7V8N5</accession>
<dbReference type="GO" id="GO:0005840">
    <property type="term" value="C:ribosome"/>
    <property type="evidence" value="ECO:0007669"/>
    <property type="project" value="UniProtKB-KW"/>
</dbReference>
<protein>
    <recommendedName>
        <fullName evidence="4 5">Small ribosomal subunit protein uS8</fullName>
    </recommendedName>
</protein>
<name>A0A2M7V8N5_9BACT</name>